<dbReference type="Gene3D" id="3.30.2310.20">
    <property type="entry name" value="RelE-like"/>
    <property type="match status" value="1"/>
</dbReference>
<gene>
    <name evidence="3" type="ORF">J2781_001575</name>
</gene>
<dbReference type="EMBL" id="JAVDQS010000003">
    <property type="protein sequence ID" value="MDR6404655.1"/>
    <property type="molecule type" value="Genomic_DNA"/>
</dbReference>
<accession>A0ABU1LDM5</accession>
<reference evidence="3 4" key="1">
    <citation type="submission" date="2023-07" db="EMBL/GenBank/DDBJ databases">
        <title>Sorghum-associated microbial communities from plants grown in Nebraska, USA.</title>
        <authorList>
            <person name="Schachtman D."/>
        </authorList>
    </citation>
    <scope>NUCLEOTIDE SEQUENCE [LARGE SCALE GENOMIC DNA]</scope>
    <source>
        <strain evidence="3 4">DS1709</strain>
    </source>
</reference>
<evidence type="ECO:0000256" key="2">
    <source>
        <dbReference type="ARBA" id="ARBA00022649"/>
    </source>
</evidence>
<organism evidence="3 4">
    <name type="scientific">Chryseobacterium geocarposphaerae</name>
    <dbReference type="NCBI Taxonomy" id="1416776"/>
    <lineage>
        <taxon>Bacteria</taxon>
        <taxon>Pseudomonadati</taxon>
        <taxon>Bacteroidota</taxon>
        <taxon>Flavobacteriia</taxon>
        <taxon>Flavobacteriales</taxon>
        <taxon>Weeksellaceae</taxon>
        <taxon>Chryseobacterium group</taxon>
        <taxon>Chryseobacterium</taxon>
    </lineage>
</organism>
<evidence type="ECO:0000313" key="4">
    <source>
        <dbReference type="Proteomes" id="UP001184853"/>
    </source>
</evidence>
<name>A0ABU1LDM5_9FLAO</name>
<dbReference type="PANTHER" id="PTHR33755:SF8">
    <property type="entry name" value="TOXIN PARE2"/>
    <property type="match status" value="1"/>
</dbReference>
<dbReference type="PANTHER" id="PTHR33755">
    <property type="entry name" value="TOXIN PARE1-RELATED"/>
    <property type="match status" value="1"/>
</dbReference>
<dbReference type="InterPro" id="IPR007712">
    <property type="entry name" value="RelE/ParE_toxin"/>
</dbReference>
<evidence type="ECO:0000256" key="1">
    <source>
        <dbReference type="ARBA" id="ARBA00006226"/>
    </source>
</evidence>
<dbReference type="Proteomes" id="UP001184853">
    <property type="component" value="Unassembled WGS sequence"/>
</dbReference>
<comment type="caution">
    <text evidence="3">The sequence shown here is derived from an EMBL/GenBank/DDBJ whole genome shotgun (WGS) entry which is preliminary data.</text>
</comment>
<keyword evidence="4" id="KW-1185">Reference proteome</keyword>
<dbReference type="Pfam" id="PF05016">
    <property type="entry name" value="ParE_toxin"/>
    <property type="match status" value="1"/>
</dbReference>
<sequence length="104" mass="12586">MAYKLIIKSEAENDLNKAIEWYKEQNEKLPSQLLHEIEDGFNKIQNNPEHYQKRYKEIRIIFTKKFPYGIYYTLEKNTIFVHAVLHNKQHPQNVNKRTNKPNDI</sequence>
<keyword evidence="2" id="KW-1277">Toxin-antitoxin system</keyword>
<dbReference type="RefSeq" id="WP_309804202.1">
    <property type="nucleotide sequence ID" value="NZ_JAVDQS010000003.1"/>
</dbReference>
<proteinExistence type="inferred from homology"/>
<comment type="similarity">
    <text evidence="1">Belongs to the RelE toxin family.</text>
</comment>
<evidence type="ECO:0000313" key="3">
    <source>
        <dbReference type="EMBL" id="MDR6404655.1"/>
    </source>
</evidence>
<dbReference type="InterPro" id="IPR035093">
    <property type="entry name" value="RelE/ParE_toxin_dom_sf"/>
</dbReference>
<protein>
    <submittedName>
        <fullName evidence="3">Plasmid stabilization system protein ParE</fullName>
    </submittedName>
</protein>
<dbReference type="InterPro" id="IPR051803">
    <property type="entry name" value="TA_system_RelE-like_toxin"/>
</dbReference>